<name>A0ABU1EGB8_9CLOT</name>
<proteinExistence type="predicted"/>
<dbReference type="Proteomes" id="UP001256646">
    <property type="component" value="Unassembled WGS sequence"/>
</dbReference>
<gene>
    <name evidence="1" type="ORF">RGC78_08095</name>
</gene>
<organism evidence="1 2">
    <name type="scientific">Clostridium aquiflavi</name>
    <dbReference type="NCBI Taxonomy" id="3073603"/>
    <lineage>
        <taxon>Bacteria</taxon>
        <taxon>Bacillati</taxon>
        <taxon>Bacillota</taxon>
        <taxon>Clostridia</taxon>
        <taxon>Eubacteriales</taxon>
        <taxon>Clostridiaceae</taxon>
        <taxon>Clostridium</taxon>
    </lineage>
</organism>
<keyword evidence="2" id="KW-1185">Reference proteome</keyword>
<dbReference type="EMBL" id="JAVJAN010000018">
    <property type="protein sequence ID" value="MDR5587430.1"/>
    <property type="molecule type" value="Genomic_DNA"/>
</dbReference>
<sequence length="122" mass="13618">MSLDSALISKFIVKKENDKYITPEIIGANGSISVFTKEDGSGWTLNKGEELIINFNKYKSKIVKDQNIIIGYVLNGKMIKGKTFSDLSGSYKLTADESGEYYIYMVNSSSEYVAFKEGSIEK</sequence>
<reference evidence="1 2" key="1">
    <citation type="submission" date="2023-09" db="EMBL/GenBank/DDBJ databases">
        <authorList>
            <person name="Zhai L."/>
        </authorList>
    </citation>
    <scope>NUCLEOTIDE SEQUENCE [LARGE SCALE GENOMIC DNA]</scope>
    <source>
        <strain evidence="1 2">5 N-1</strain>
    </source>
</reference>
<protein>
    <submittedName>
        <fullName evidence="1">Uncharacterized protein</fullName>
    </submittedName>
</protein>
<comment type="caution">
    <text evidence="1">The sequence shown here is derived from an EMBL/GenBank/DDBJ whole genome shotgun (WGS) entry which is preliminary data.</text>
</comment>
<evidence type="ECO:0000313" key="1">
    <source>
        <dbReference type="EMBL" id="MDR5587430.1"/>
    </source>
</evidence>
<dbReference type="RefSeq" id="WP_309556400.1">
    <property type="nucleotide sequence ID" value="NZ_JAVJAN010000018.1"/>
</dbReference>
<accession>A0ABU1EGB8</accession>
<evidence type="ECO:0000313" key="2">
    <source>
        <dbReference type="Proteomes" id="UP001256646"/>
    </source>
</evidence>